<dbReference type="KEGG" id="pal:PA0461"/>
<name>B1VA23_PHYAS</name>
<protein>
    <submittedName>
        <fullName evidence="1">Uncharacterized protein</fullName>
    </submittedName>
</protein>
<evidence type="ECO:0000313" key="1">
    <source>
        <dbReference type="EMBL" id="CAM11795.1"/>
    </source>
</evidence>
<dbReference type="eggNOG" id="COG2849">
    <property type="taxonomic scope" value="Bacteria"/>
</dbReference>
<sequence length="195" mass="22405">MDEYVFETSDGKHLIMKSSTSVGFLKTTITPKIPPNTKIEAIYFVDGIRLLPLEYESYTIEDLIKLSNGAKHVYLFSFKIPNEKINITLPDALDPLEAIKTWKKEHNLSNYGGATRSYEGELGLTEYITKYNHIENDFETEDKIYHITCENSKQKAKIIEDYVRALQRWQDTCYIKPNGSCNIITNPFCSSSETI</sequence>
<evidence type="ECO:0000313" key="2">
    <source>
        <dbReference type="Proteomes" id="UP000008323"/>
    </source>
</evidence>
<proteinExistence type="predicted"/>
<accession>B1VA23</accession>
<dbReference type="EMBL" id="AM422018">
    <property type="protein sequence ID" value="CAM11795.1"/>
    <property type="molecule type" value="Genomic_DNA"/>
</dbReference>
<reference evidence="1 2" key="1">
    <citation type="journal article" date="2008" name="J. Bacteriol.">
        <title>Comparative genome analysis of 'Candidatus Phytoplasma australiense' (subgroup tuf-Australia I; rp-A) and 'Ca. Phytoplasma asteris' strains OY-M and AY-WB.</title>
        <authorList>
            <person name="Tran-Nguyen L.T."/>
            <person name="Kube M."/>
            <person name="Schneider B."/>
            <person name="Reinhardt R."/>
            <person name="Gibb K.S."/>
        </authorList>
    </citation>
    <scope>NUCLEOTIDE SEQUENCE [LARGE SCALE GENOMIC DNA]</scope>
</reference>
<dbReference type="AlphaFoldDB" id="B1VA23"/>
<gene>
    <name evidence="1" type="ordered locus">PA0461</name>
</gene>
<organism evidence="1 2">
    <name type="scientific">Phytoplasma australiense</name>
    <dbReference type="NCBI Taxonomy" id="59748"/>
    <lineage>
        <taxon>Bacteria</taxon>
        <taxon>Bacillati</taxon>
        <taxon>Mycoplasmatota</taxon>
        <taxon>Mollicutes</taxon>
        <taxon>Acholeplasmatales</taxon>
        <taxon>Acholeplasmataceae</taxon>
        <taxon>Candidatus Phytoplasma</taxon>
        <taxon>16SrXII (Stolbur group)</taxon>
    </lineage>
</organism>
<dbReference type="Proteomes" id="UP000008323">
    <property type="component" value="Chromosome"/>
</dbReference>